<keyword evidence="1 8" id="KW-0808">Transferase</keyword>
<dbReference type="PROSITE" id="PS00452">
    <property type="entry name" value="GUANYLATE_CYCLASE_1"/>
    <property type="match status" value="1"/>
</dbReference>
<keyword evidence="4" id="KW-0294">Fucose metabolism</keyword>
<reference evidence="8 9" key="1">
    <citation type="journal article" date="2019" name="Mol. Ecol. Resour.">
        <title>Improving Illumina assemblies with Hi-C and long reads: an example with the North African dromedary.</title>
        <authorList>
            <person name="Elbers J.P."/>
            <person name="Rogers M.F."/>
            <person name="Perelman P.L."/>
            <person name="Proskuryakova A.A."/>
            <person name="Serdyukova N.A."/>
            <person name="Johnson W.E."/>
            <person name="Horin P."/>
            <person name="Corander J."/>
            <person name="Murphy D."/>
            <person name="Burger P.A."/>
        </authorList>
    </citation>
    <scope>NUCLEOTIDE SEQUENCE [LARGE SCALE GENOMIC DNA]</scope>
    <source>
        <strain evidence="8">Drom800</strain>
        <tissue evidence="8">Blood</tissue>
    </source>
</reference>
<feature type="domain" description="Guanylate cyclase" evidence="7">
    <location>
        <begin position="98"/>
        <end position="131"/>
    </location>
</feature>
<dbReference type="Gene3D" id="3.30.70.1230">
    <property type="entry name" value="Nucleotide cyclase"/>
    <property type="match status" value="1"/>
</dbReference>
<dbReference type="AlphaFoldDB" id="A0A5N4C4D0"/>
<dbReference type="Pfam" id="PF00211">
    <property type="entry name" value="Guanylate_cyc"/>
    <property type="match status" value="1"/>
</dbReference>
<comment type="caution">
    <text evidence="8">The sequence shown here is derived from an EMBL/GenBank/DDBJ whole genome shotgun (WGS) entry which is preliminary data.</text>
</comment>
<gene>
    <name evidence="8" type="ORF">Cadr_000030658</name>
</gene>
<evidence type="ECO:0000259" key="7">
    <source>
        <dbReference type="Pfam" id="PF00211"/>
    </source>
</evidence>
<organism evidence="8 9">
    <name type="scientific">Camelus dromedarius</name>
    <name type="common">Dromedary</name>
    <name type="synonym">Arabian camel</name>
    <dbReference type="NCBI Taxonomy" id="9838"/>
    <lineage>
        <taxon>Eukaryota</taxon>
        <taxon>Metazoa</taxon>
        <taxon>Chordata</taxon>
        <taxon>Craniata</taxon>
        <taxon>Vertebrata</taxon>
        <taxon>Euteleostomi</taxon>
        <taxon>Mammalia</taxon>
        <taxon>Eutheria</taxon>
        <taxon>Laurasiatheria</taxon>
        <taxon>Artiodactyla</taxon>
        <taxon>Tylopoda</taxon>
        <taxon>Camelidae</taxon>
        <taxon>Camelus</taxon>
    </lineage>
</organism>
<dbReference type="GO" id="GO:0046922">
    <property type="term" value="F:peptide-O-fucosyltransferase activity"/>
    <property type="evidence" value="ECO:0007669"/>
    <property type="project" value="InterPro"/>
</dbReference>
<dbReference type="InterPro" id="IPR018297">
    <property type="entry name" value="A/G_cyclase_CS"/>
</dbReference>
<keyword evidence="8" id="KW-0328">Glycosyltransferase</keyword>
<keyword evidence="2" id="KW-0547">Nucleotide-binding</keyword>
<dbReference type="STRING" id="9838.ENSCDRP00005022905"/>
<evidence type="ECO:0000256" key="5">
    <source>
        <dbReference type="ARBA" id="ARBA00023277"/>
    </source>
</evidence>
<dbReference type="InterPro" id="IPR001054">
    <property type="entry name" value="A/G_cyclase"/>
</dbReference>
<evidence type="ECO:0000256" key="4">
    <source>
        <dbReference type="ARBA" id="ARBA00023253"/>
    </source>
</evidence>
<dbReference type="Proteomes" id="UP000299084">
    <property type="component" value="Unassembled WGS sequence"/>
</dbReference>
<evidence type="ECO:0000256" key="1">
    <source>
        <dbReference type="ARBA" id="ARBA00022679"/>
    </source>
</evidence>
<dbReference type="SUPFAM" id="SSF55073">
    <property type="entry name" value="Nucleotide cyclase"/>
    <property type="match status" value="1"/>
</dbReference>
<evidence type="ECO:0000256" key="2">
    <source>
        <dbReference type="ARBA" id="ARBA00022741"/>
    </source>
</evidence>
<dbReference type="GO" id="GO:0035556">
    <property type="term" value="P:intracellular signal transduction"/>
    <property type="evidence" value="ECO:0007669"/>
    <property type="project" value="InterPro"/>
</dbReference>
<evidence type="ECO:0000256" key="3">
    <source>
        <dbReference type="ARBA" id="ARBA00023239"/>
    </source>
</evidence>
<evidence type="ECO:0000313" key="9">
    <source>
        <dbReference type="Proteomes" id="UP000299084"/>
    </source>
</evidence>
<dbReference type="PANTHER" id="PTHR13398">
    <property type="entry name" value="GDP-FUCOSE PROTEIN O-FUCOSYLTRANSFERASE 2"/>
    <property type="match status" value="1"/>
</dbReference>
<keyword evidence="3 6" id="KW-0456">Lyase</keyword>
<dbReference type="GO" id="GO:0000166">
    <property type="term" value="F:nucleotide binding"/>
    <property type="evidence" value="ECO:0007669"/>
    <property type="project" value="UniProtKB-KW"/>
</dbReference>
<evidence type="ECO:0000313" key="8">
    <source>
        <dbReference type="EMBL" id="KAB1253755.1"/>
    </source>
</evidence>
<comment type="similarity">
    <text evidence="6">Belongs to the adenylyl cyclase class-4/guanylyl cyclase family.</text>
</comment>
<dbReference type="EMBL" id="JWIN03000036">
    <property type="protein sequence ID" value="KAB1253755.1"/>
    <property type="molecule type" value="Genomic_DNA"/>
</dbReference>
<dbReference type="InterPro" id="IPR029787">
    <property type="entry name" value="Nucleotide_cyclase"/>
</dbReference>
<keyword evidence="5" id="KW-0119">Carbohydrate metabolism</keyword>
<name>A0A5N4C4D0_CAMDR</name>
<accession>A0A5N4C4D0</accession>
<dbReference type="GO" id="GO:0016849">
    <property type="term" value="F:phosphorus-oxygen lyase activity"/>
    <property type="evidence" value="ECO:0007669"/>
    <property type="project" value="InterPro"/>
</dbReference>
<evidence type="ECO:0000256" key="6">
    <source>
        <dbReference type="RuleBase" id="RU000405"/>
    </source>
</evidence>
<keyword evidence="9" id="KW-1185">Reference proteome</keyword>
<sequence length="155" mass="17271">MSTPPTQGFSLRRDVYTDIPSLLNTLLKVEEWALVLPQRPDIHQVRIPWSDFFDLPSLNRNIPVTEYRQFTADVRRRARAPARCPGVSAAPRAAPGDLCGVLGLHMGQYDVWSNDVALANVMEAAGLPGRLVTILCRALEVTLPKKSYLDMIESD</sequence>
<dbReference type="GO" id="GO:0006004">
    <property type="term" value="P:fucose metabolic process"/>
    <property type="evidence" value="ECO:0007669"/>
    <property type="project" value="UniProtKB-KW"/>
</dbReference>
<dbReference type="InterPro" id="IPR045130">
    <property type="entry name" value="OFUT2-like"/>
</dbReference>
<proteinExistence type="inferred from homology"/>
<dbReference type="PANTHER" id="PTHR13398:SF0">
    <property type="entry name" value="GDP-FUCOSE PROTEIN O-FUCOSYLTRANSFERASE 2"/>
    <property type="match status" value="1"/>
</dbReference>
<dbReference type="Gene3D" id="3.40.50.11340">
    <property type="match status" value="1"/>
</dbReference>
<dbReference type="GO" id="GO:0009190">
    <property type="term" value="P:cyclic nucleotide biosynthetic process"/>
    <property type="evidence" value="ECO:0007669"/>
    <property type="project" value="InterPro"/>
</dbReference>
<protein>
    <submittedName>
        <fullName evidence="8">GDP-fucose protein O-fucosyltransferase 2</fullName>
    </submittedName>
</protein>